<protein>
    <submittedName>
        <fullName evidence="1">Uncharacterized protein</fullName>
    </submittedName>
</protein>
<comment type="caution">
    <text evidence="1">The sequence shown here is derived from an EMBL/GenBank/DDBJ whole genome shotgun (WGS) entry which is preliminary data.</text>
</comment>
<evidence type="ECO:0000313" key="1">
    <source>
        <dbReference type="EMBL" id="GFG79162.1"/>
    </source>
</evidence>
<accession>A0ABQ1C4C6</accession>
<organism evidence="1 2">
    <name type="scientific">Mycobacterium paragordonae</name>
    <dbReference type="NCBI Taxonomy" id="1389713"/>
    <lineage>
        <taxon>Bacteria</taxon>
        <taxon>Bacillati</taxon>
        <taxon>Actinomycetota</taxon>
        <taxon>Actinomycetes</taxon>
        <taxon>Mycobacteriales</taxon>
        <taxon>Mycobacteriaceae</taxon>
        <taxon>Mycobacterium</taxon>
    </lineage>
</organism>
<dbReference type="Proteomes" id="UP000465240">
    <property type="component" value="Unassembled WGS sequence"/>
</dbReference>
<proteinExistence type="predicted"/>
<keyword evidence="2" id="KW-1185">Reference proteome</keyword>
<name>A0ABQ1C4C6_9MYCO</name>
<dbReference type="RefSeq" id="WP_371872391.1">
    <property type="nucleotide sequence ID" value="NZ_BLKX01000001.1"/>
</dbReference>
<reference evidence="1 2" key="1">
    <citation type="journal article" date="2019" name="Emerg. Microbes Infect.">
        <title>Comprehensive subspecies identification of 175 nontuberculous mycobacteria species based on 7547 genomic profiles.</title>
        <authorList>
            <person name="Matsumoto Y."/>
            <person name="Kinjo T."/>
            <person name="Motooka D."/>
            <person name="Nabeya D."/>
            <person name="Jung N."/>
            <person name="Uechi K."/>
            <person name="Horii T."/>
            <person name="Iida T."/>
            <person name="Fujita J."/>
            <person name="Nakamura S."/>
        </authorList>
    </citation>
    <scope>NUCLEOTIDE SEQUENCE [LARGE SCALE GENOMIC DNA]</scope>
    <source>
        <strain evidence="1 2">JCM 18565</strain>
    </source>
</reference>
<gene>
    <name evidence="1" type="ORF">MPRG_24380</name>
</gene>
<sequence length="97" mass="10399">MTKFWLLATDHLTLGRMNRPAVTALICYHVTDRLHDGRAVDVLGHQIAPTVSAWLAELGVDSPLVDELARAAQAGDWPAVYAVGEHLSVEVTLAAAA</sequence>
<dbReference type="EMBL" id="BLKX01000001">
    <property type="protein sequence ID" value="GFG79162.1"/>
    <property type="molecule type" value="Genomic_DNA"/>
</dbReference>
<evidence type="ECO:0000313" key="2">
    <source>
        <dbReference type="Proteomes" id="UP000465240"/>
    </source>
</evidence>